<feature type="transmembrane region" description="Helical" evidence="8">
    <location>
        <begin position="348"/>
        <end position="369"/>
    </location>
</feature>
<feature type="transmembrane region" description="Helical" evidence="8">
    <location>
        <begin position="253"/>
        <end position="274"/>
    </location>
</feature>
<keyword evidence="3" id="KW-0813">Transport</keyword>
<dbReference type="InterPro" id="IPR050495">
    <property type="entry name" value="ATG22/LtaA_families"/>
</dbReference>
<feature type="transmembrane region" description="Helical" evidence="8">
    <location>
        <begin position="406"/>
        <end position="428"/>
    </location>
</feature>
<keyword evidence="4 8" id="KW-0812">Transmembrane</keyword>
<dbReference type="KEGG" id="fcy:FRACYDRAFT_249725"/>
<evidence type="ECO:0000313" key="9">
    <source>
        <dbReference type="EMBL" id="OEU08453.1"/>
    </source>
</evidence>
<dbReference type="OrthoDB" id="44491at2759"/>
<dbReference type="EMBL" id="KV784380">
    <property type="protein sequence ID" value="OEU08453.1"/>
    <property type="molecule type" value="Genomic_DNA"/>
</dbReference>
<gene>
    <name evidence="9" type="ORF">FRACYDRAFT_249725</name>
</gene>
<feature type="transmembrane region" description="Helical" evidence="8">
    <location>
        <begin position="224"/>
        <end position="247"/>
    </location>
</feature>
<feature type="region of interest" description="Disordered" evidence="7">
    <location>
        <begin position="512"/>
        <end position="548"/>
    </location>
</feature>
<keyword evidence="10" id="KW-1185">Reference proteome</keyword>
<feature type="compositionally biased region" description="Acidic residues" evidence="7">
    <location>
        <begin position="512"/>
        <end position="526"/>
    </location>
</feature>
<evidence type="ECO:0000256" key="6">
    <source>
        <dbReference type="ARBA" id="ARBA00023136"/>
    </source>
</evidence>
<dbReference type="AlphaFoldDB" id="A0A1E7ESB8"/>
<feature type="transmembrane region" description="Helical" evidence="8">
    <location>
        <begin position="471"/>
        <end position="491"/>
    </location>
</feature>
<dbReference type="GO" id="GO:0012505">
    <property type="term" value="C:endomembrane system"/>
    <property type="evidence" value="ECO:0007669"/>
    <property type="project" value="UniProtKB-SubCell"/>
</dbReference>
<organism evidence="9 10">
    <name type="scientific">Fragilariopsis cylindrus CCMP1102</name>
    <dbReference type="NCBI Taxonomy" id="635003"/>
    <lineage>
        <taxon>Eukaryota</taxon>
        <taxon>Sar</taxon>
        <taxon>Stramenopiles</taxon>
        <taxon>Ochrophyta</taxon>
        <taxon>Bacillariophyta</taxon>
        <taxon>Bacillariophyceae</taxon>
        <taxon>Bacillariophycidae</taxon>
        <taxon>Bacillariales</taxon>
        <taxon>Bacillariaceae</taxon>
        <taxon>Fragilariopsis</taxon>
    </lineage>
</organism>
<dbReference type="InterPro" id="IPR024671">
    <property type="entry name" value="Atg22-like"/>
</dbReference>
<evidence type="ECO:0000256" key="1">
    <source>
        <dbReference type="ARBA" id="ARBA00004127"/>
    </source>
</evidence>
<feature type="transmembrane region" description="Helical" evidence="8">
    <location>
        <begin position="381"/>
        <end position="400"/>
    </location>
</feature>
<evidence type="ECO:0000256" key="5">
    <source>
        <dbReference type="ARBA" id="ARBA00022989"/>
    </source>
</evidence>
<evidence type="ECO:0000256" key="8">
    <source>
        <dbReference type="SAM" id="Phobius"/>
    </source>
</evidence>
<dbReference type="PANTHER" id="PTHR23519:SF1">
    <property type="entry name" value="AUTOPHAGY-RELATED PROTEIN 22"/>
    <property type="match status" value="1"/>
</dbReference>
<keyword evidence="5 8" id="KW-1133">Transmembrane helix</keyword>
<evidence type="ECO:0000256" key="2">
    <source>
        <dbReference type="ARBA" id="ARBA00006978"/>
    </source>
</evidence>
<feature type="transmembrane region" description="Helical" evidence="8">
    <location>
        <begin position="178"/>
        <end position="203"/>
    </location>
</feature>
<feature type="compositionally biased region" description="Basic and acidic residues" evidence="7">
    <location>
        <begin position="535"/>
        <end position="548"/>
    </location>
</feature>
<dbReference type="InParanoid" id="A0A1E7ESB8"/>
<dbReference type="Gene3D" id="1.20.1250.20">
    <property type="entry name" value="MFS general substrate transporter like domains"/>
    <property type="match status" value="2"/>
</dbReference>
<dbReference type="Proteomes" id="UP000095751">
    <property type="component" value="Unassembled WGS sequence"/>
</dbReference>
<feature type="transmembrane region" description="Helical" evidence="8">
    <location>
        <begin position="154"/>
        <end position="172"/>
    </location>
</feature>
<evidence type="ECO:0000313" key="10">
    <source>
        <dbReference type="Proteomes" id="UP000095751"/>
    </source>
</evidence>
<dbReference type="InterPro" id="IPR036259">
    <property type="entry name" value="MFS_trans_sf"/>
</dbReference>
<feature type="transmembrane region" description="Helical" evidence="8">
    <location>
        <begin position="122"/>
        <end position="142"/>
    </location>
</feature>
<protein>
    <submittedName>
        <fullName evidence="9">MFS general substrate transporter</fullName>
    </submittedName>
</protein>
<proteinExistence type="inferred from homology"/>
<feature type="transmembrane region" description="Helical" evidence="8">
    <location>
        <begin position="440"/>
        <end position="459"/>
    </location>
</feature>
<keyword evidence="6 8" id="KW-0472">Membrane</keyword>
<sequence>MSSSSINGGNDEPRVTSVFLDERISTAELDGVSQNAAAAADDDADRNNNGRCGLLAYCSFRGHRESQGINITGIARGAISMSNVYLANSMIHLACKQGGGFEEGKEFCTDYSVEVYGMKPGALISNIAIIASVLAAFLMPIFGAIIDFTPHRRMVGVGTALVLFAISAIQIGTVETTWFAMAILQAIIFMIYQVQKMAIFAYFPEVNSDVGPKRMNEYTSTWSLTQFSSQATFNICILACVSGFALTTIQTSMLSQTGTTIFCMIFLTWGWKLIPNRPRKHKLPKGQSILLAGFKQNWRTCKSIWKNYKTGLRWFLVATAFAEAAAAGVTTTAVIFLNGNLQLSPLQIGIFFQVSLMTVIVGTKLGAVVTKYTNPVTSLKLSQLGLCLVIAIGVHLVQYAKSKSRTYIWGAAIGIFLGWFYPTENLVFAQCLPKGQETELAGFFMYCTQILGWFPPLIFTVMVQNDINMKWALTAVSFTFLISIFFLCLMSSWPEVLEEARTVDVDIFSDDEENDDIKERDEEEPTSVDNIAIGSKKDDNNNAHDNGH</sequence>
<accession>A0A1E7ESB8</accession>
<evidence type="ECO:0000256" key="4">
    <source>
        <dbReference type="ARBA" id="ARBA00022692"/>
    </source>
</evidence>
<name>A0A1E7ESB8_9STRA</name>
<evidence type="ECO:0000256" key="7">
    <source>
        <dbReference type="SAM" id="MobiDB-lite"/>
    </source>
</evidence>
<dbReference type="SUPFAM" id="SSF103473">
    <property type="entry name" value="MFS general substrate transporter"/>
    <property type="match status" value="1"/>
</dbReference>
<comment type="similarity">
    <text evidence="2">Belongs to the ATG22 family.</text>
</comment>
<comment type="subcellular location">
    <subcellularLocation>
        <location evidence="1">Endomembrane system</location>
        <topology evidence="1">Multi-pass membrane protein</topology>
    </subcellularLocation>
</comment>
<dbReference type="Pfam" id="PF11700">
    <property type="entry name" value="ATG22"/>
    <property type="match status" value="1"/>
</dbReference>
<reference evidence="9 10" key="1">
    <citation type="submission" date="2016-09" db="EMBL/GenBank/DDBJ databases">
        <title>Extensive genetic diversity and differential bi-allelic expression allows diatom success in the polar Southern Ocean.</title>
        <authorList>
            <consortium name="DOE Joint Genome Institute"/>
            <person name="Mock T."/>
            <person name="Otillar R.P."/>
            <person name="Strauss J."/>
            <person name="Dupont C."/>
            <person name="Frickenhaus S."/>
            <person name="Maumus F."/>
            <person name="Mcmullan M."/>
            <person name="Sanges R."/>
            <person name="Schmutz J."/>
            <person name="Toseland A."/>
            <person name="Valas R."/>
            <person name="Veluchamy A."/>
            <person name="Ward B.J."/>
            <person name="Allen A."/>
            <person name="Barry K."/>
            <person name="Falciatore A."/>
            <person name="Ferrante M."/>
            <person name="Fortunato A.E."/>
            <person name="Gloeckner G."/>
            <person name="Gruber A."/>
            <person name="Hipkin R."/>
            <person name="Janech M."/>
            <person name="Kroth P."/>
            <person name="Leese F."/>
            <person name="Lindquist E."/>
            <person name="Lyon B.R."/>
            <person name="Martin J."/>
            <person name="Mayer C."/>
            <person name="Parker M."/>
            <person name="Quesneville H."/>
            <person name="Raymond J."/>
            <person name="Uhlig C."/>
            <person name="Valentin K.U."/>
            <person name="Worden A.Z."/>
            <person name="Armbrust E.V."/>
            <person name="Bowler C."/>
            <person name="Green B."/>
            <person name="Moulton V."/>
            <person name="Van Oosterhout C."/>
            <person name="Grigoriev I."/>
        </authorList>
    </citation>
    <scope>NUCLEOTIDE SEQUENCE [LARGE SCALE GENOMIC DNA]</scope>
    <source>
        <strain evidence="9 10">CCMP1102</strain>
    </source>
</reference>
<evidence type="ECO:0000256" key="3">
    <source>
        <dbReference type="ARBA" id="ARBA00022448"/>
    </source>
</evidence>
<feature type="transmembrane region" description="Helical" evidence="8">
    <location>
        <begin position="314"/>
        <end position="336"/>
    </location>
</feature>
<dbReference type="PANTHER" id="PTHR23519">
    <property type="entry name" value="AUTOPHAGY-RELATED PROTEIN 22"/>
    <property type="match status" value="1"/>
</dbReference>